<gene>
    <name evidence="1" type="ORF">PQ472_12115</name>
</gene>
<proteinExistence type="predicted"/>
<name>A0ABY7WR83_9LACO</name>
<organism evidence="1 2">
    <name type="scientific">Lacticaseibacillus pabuli</name>
    <dbReference type="NCBI Taxonomy" id="3025672"/>
    <lineage>
        <taxon>Bacteria</taxon>
        <taxon>Bacillati</taxon>
        <taxon>Bacillota</taxon>
        <taxon>Bacilli</taxon>
        <taxon>Lactobacillales</taxon>
        <taxon>Lactobacillaceae</taxon>
        <taxon>Lacticaseibacillus</taxon>
    </lineage>
</organism>
<sequence length="388" mass="43382">MDAIIMSLMAAREQHLLINVYQTDVTDFYTGYVEAVADDGVVLQTYNDAGLADGSAYVARIAIDSIEVGGPDIDMISYRMQKSADHGFTAMPAAPLRLPLNADNPLLYQVAENMRRSGQAVVVVSLDSENYLEGQITTVTQTSLQLEVFNKFNYSDKRTVTLDFNSVCSLEFEGYDLFLESVLLSHRSDLQHEPTSRYRNSGQMGKILPVVRDSKQLVAIITRVNTDNFYVGRVQAVSDDFVVMQMLDMAGQFGGYALIRLRNIAYLLTDSDYVQTISFYEGWAEKQHFVQAPGLNRRREFTDGADFLEDILQEADIMGKVLRVRSAQTVDAVQGRVVEVTDNGFGIEPVGDGSEATTTFKNSEVLDVTFDSVYGYLQEEWLRDNDES</sequence>
<reference evidence="1 2" key="1">
    <citation type="submission" date="2023-02" db="EMBL/GenBank/DDBJ databases">
        <title>Genome sequence of Lacticaseibacillus sp. KACC 23028.</title>
        <authorList>
            <person name="Kim S."/>
            <person name="Heo J."/>
            <person name="Kwon S.-W."/>
        </authorList>
    </citation>
    <scope>NUCLEOTIDE SEQUENCE [LARGE SCALE GENOMIC DNA]</scope>
    <source>
        <strain evidence="1 2">KACC 23028</strain>
    </source>
</reference>
<evidence type="ECO:0000313" key="1">
    <source>
        <dbReference type="EMBL" id="WDF82621.1"/>
    </source>
</evidence>
<evidence type="ECO:0000313" key="2">
    <source>
        <dbReference type="Proteomes" id="UP001220377"/>
    </source>
</evidence>
<protein>
    <submittedName>
        <fullName evidence="1">Uncharacterized protein</fullName>
    </submittedName>
</protein>
<dbReference type="EMBL" id="CP117884">
    <property type="protein sequence ID" value="WDF82621.1"/>
    <property type="molecule type" value="Genomic_DNA"/>
</dbReference>
<accession>A0ABY7WR83</accession>
<keyword evidence="2" id="KW-1185">Reference proteome</keyword>
<dbReference type="Proteomes" id="UP001220377">
    <property type="component" value="Chromosome"/>
</dbReference>
<dbReference type="RefSeq" id="WP_274260221.1">
    <property type="nucleotide sequence ID" value="NZ_CP117884.1"/>
</dbReference>